<keyword evidence="6 9" id="KW-0995">Kinetochore</keyword>
<dbReference type="GO" id="GO:0034501">
    <property type="term" value="P:protein localization to kinetochore"/>
    <property type="evidence" value="ECO:0007669"/>
    <property type="project" value="UniProtKB-UniRule"/>
</dbReference>
<keyword evidence="10" id="KW-1133">Transmembrane helix</keyword>
<dbReference type="EMBL" id="BLKM01000026">
    <property type="protein sequence ID" value="GFG28181.1"/>
    <property type="molecule type" value="Genomic_DNA"/>
</dbReference>
<dbReference type="AlphaFoldDB" id="A0A6L2P7N9"/>
<evidence type="ECO:0000256" key="3">
    <source>
        <dbReference type="ARBA" id="ARBA00022454"/>
    </source>
</evidence>
<keyword evidence="3 9" id="KW-0158">Chromosome</keyword>
<evidence type="ECO:0000313" key="11">
    <source>
        <dbReference type="EMBL" id="GFG28181.1"/>
    </source>
</evidence>
<evidence type="ECO:0000256" key="1">
    <source>
        <dbReference type="ARBA" id="ARBA00004629"/>
    </source>
</evidence>
<dbReference type="InterPro" id="IPR018630">
    <property type="entry name" value="Zwilch"/>
</dbReference>
<dbReference type="PANTHER" id="PTHR15995">
    <property type="entry name" value="PROTEIN ZWILCH HOMOLOG"/>
    <property type="match status" value="1"/>
</dbReference>
<keyword evidence="7 9" id="KW-0131">Cell cycle</keyword>
<comment type="function">
    <text evidence="9">Essential component of the mitotic checkpoint, which prevents cells from prematurely exiting mitosis. Required for the assembly of the dynein-dynactin and MAD1-MAD2 complexes onto kinetochores. Its function related to the spindle assembly machinery is proposed to depend on its association in the mitotic RZZ complex.</text>
</comment>
<dbReference type="OrthoDB" id="5556307at2759"/>
<proteinExistence type="inferred from homology"/>
<protein>
    <recommendedName>
        <fullName evidence="9">Protein zwilch</fullName>
    </recommendedName>
</protein>
<comment type="subcellular location">
    <subcellularLocation>
        <location evidence="1 9">Chromosome</location>
        <location evidence="1 9">Centromere</location>
        <location evidence="1 9">Kinetochore</location>
    </subcellularLocation>
</comment>
<dbReference type="Pfam" id="PF09817">
    <property type="entry name" value="Zwilch"/>
    <property type="match status" value="1"/>
</dbReference>
<evidence type="ECO:0000256" key="5">
    <source>
        <dbReference type="ARBA" id="ARBA00022776"/>
    </source>
</evidence>
<evidence type="ECO:0000256" key="2">
    <source>
        <dbReference type="ARBA" id="ARBA00009062"/>
    </source>
</evidence>
<sequence>MDQVVEMRNLIKDNAIEIRLQKAPSYVQPFLNETVDGNIIIVYKQLVTRNAATNRLSVPDCSADFDLSGSPLPYSFGPDDYDDDTIISGPIKHWHEDEESHGSLSVIKARKILNSCSLYLQCWKEPAWVVCDGSDPQQSVLLSIFHNRKSGWVTRNIVQLLGHWNYKQAEEYAVKMKNEHLSLAKIPGCEVKILMERVYDIRQSYCGNPTQSTISVRVSWASSSFTAEMLVILEEASSPAEKLWKQLKLLHQLIALLVVAKGKYRADCVELPCLECNSGDSNRTETSDVVTFLQEMDYFAMRNEGTTHSAEEPQTAMHLNQSVQQAVSRKSTLYLDFTHHLFLLLSNCRDCENLAKCLLLVFQEVQSGNAKLFVHPRNPTKLAHILRELMRGGSSLPDISEIKAIELLIEIGLEKLSKDYTHIFLSSDLATSEQLKLSSCNVNEHNEAYRKLDVLSRLHVTLEILLLAESEMKFSVSSLQPFAAFCLNNIEAWVSKIHHPMRLKTFITVKIQILFLYVMILYSLEGGYQHYEGTCCLHCCCHKLVYFCLAYGGVMLVPTFHTPWCYKPEAHNIVVTGGTA</sequence>
<accession>A0A6L2P7N9</accession>
<evidence type="ECO:0000256" key="4">
    <source>
        <dbReference type="ARBA" id="ARBA00022618"/>
    </source>
</evidence>
<gene>
    <name evidence="11" type="ORF">Cfor_12913</name>
</gene>
<keyword evidence="4 9" id="KW-0132">Cell division</keyword>
<name>A0A6L2P7N9_COPFO</name>
<keyword evidence="10" id="KW-0812">Transmembrane</keyword>
<feature type="transmembrane region" description="Helical" evidence="10">
    <location>
        <begin position="505"/>
        <end position="524"/>
    </location>
</feature>
<comment type="similarity">
    <text evidence="2 9">Belongs to the ZWILCH family.</text>
</comment>
<dbReference type="Gene3D" id="1.10.287.1880">
    <property type="match status" value="1"/>
</dbReference>
<dbReference type="GO" id="GO:0051301">
    <property type="term" value="P:cell division"/>
    <property type="evidence" value="ECO:0007669"/>
    <property type="project" value="UniProtKB-UniRule"/>
</dbReference>
<keyword evidence="8 9" id="KW-0137">Centromere</keyword>
<evidence type="ECO:0000256" key="8">
    <source>
        <dbReference type="ARBA" id="ARBA00023328"/>
    </source>
</evidence>
<keyword evidence="5 9" id="KW-0498">Mitosis</keyword>
<dbReference type="PANTHER" id="PTHR15995:SF1">
    <property type="entry name" value="PROTEIN ZWILCH HOMOLOG"/>
    <property type="match status" value="1"/>
</dbReference>
<comment type="subunit">
    <text evidence="9">Component of the RZZ complex.</text>
</comment>
<evidence type="ECO:0000256" key="9">
    <source>
        <dbReference type="RuleBase" id="RU369076"/>
    </source>
</evidence>
<dbReference type="Proteomes" id="UP000502823">
    <property type="component" value="Unassembled WGS sequence"/>
</dbReference>
<reference evidence="12" key="1">
    <citation type="submission" date="2020-01" db="EMBL/GenBank/DDBJ databases">
        <title>Draft genome sequence of the Termite Coptotermes fromosanus.</title>
        <authorList>
            <person name="Itakura S."/>
            <person name="Yosikawa Y."/>
            <person name="Umezawa K."/>
        </authorList>
    </citation>
    <scope>NUCLEOTIDE SEQUENCE [LARGE SCALE GENOMIC DNA]</scope>
</reference>
<evidence type="ECO:0000256" key="10">
    <source>
        <dbReference type="SAM" id="Phobius"/>
    </source>
</evidence>
<keyword evidence="12" id="KW-1185">Reference proteome</keyword>
<evidence type="ECO:0000313" key="12">
    <source>
        <dbReference type="Proteomes" id="UP000502823"/>
    </source>
</evidence>
<dbReference type="Gene3D" id="1.20.58.730">
    <property type="match status" value="1"/>
</dbReference>
<evidence type="ECO:0000256" key="6">
    <source>
        <dbReference type="ARBA" id="ARBA00022838"/>
    </source>
</evidence>
<comment type="caution">
    <text evidence="11">The sequence shown here is derived from an EMBL/GenBank/DDBJ whole genome shotgun (WGS) entry which is preliminary data.</text>
</comment>
<dbReference type="InParanoid" id="A0A6L2P7N9"/>
<dbReference type="FunCoup" id="A0A6L2P7N9">
    <property type="interactions" value="34"/>
</dbReference>
<keyword evidence="10" id="KW-0472">Membrane</keyword>
<dbReference type="GO" id="GO:1990423">
    <property type="term" value="C:RZZ complex"/>
    <property type="evidence" value="ECO:0007669"/>
    <property type="project" value="UniProtKB-UniRule"/>
</dbReference>
<evidence type="ECO:0000256" key="7">
    <source>
        <dbReference type="ARBA" id="ARBA00023306"/>
    </source>
</evidence>
<organism evidence="11 12">
    <name type="scientific">Coptotermes formosanus</name>
    <name type="common">Formosan subterranean termite</name>
    <dbReference type="NCBI Taxonomy" id="36987"/>
    <lineage>
        <taxon>Eukaryota</taxon>
        <taxon>Metazoa</taxon>
        <taxon>Ecdysozoa</taxon>
        <taxon>Arthropoda</taxon>
        <taxon>Hexapoda</taxon>
        <taxon>Insecta</taxon>
        <taxon>Pterygota</taxon>
        <taxon>Neoptera</taxon>
        <taxon>Polyneoptera</taxon>
        <taxon>Dictyoptera</taxon>
        <taxon>Blattodea</taxon>
        <taxon>Blattoidea</taxon>
        <taxon>Termitoidae</taxon>
        <taxon>Rhinotermitidae</taxon>
        <taxon>Coptotermes</taxon>
    </lineage>
</organism>
<dbReference type="GO" id="GO:0007094">
    <property type="term" value="P:mitotic spindle assembly checkpoint signaling"/>
    <property type="evidence" value="ECO:0007669"/>
    <property type="project" value="UniProtKB-UniRule"/>
</dbReference>